<evidence type="ECO:0000256" key="2">
    <source>
        <dbReference type="ARBA" id="ARBA00015342"/>
    </source>
</evidence>
<keyword evidence="4" id="KW-0805">Transcription regulation</keyword>
<accession>A0A9P7ZBC7</accession>
<keyword evidence="7" id="KW-0183">Conidiation</keyword>
<feature type="region of interest" description="Disordered" evidence="8">
    <location>
        <begin position="33"/>
        <end position="56"/>
    </location>
</feature>
<dbReference type="InterPro" id="IPR040112">
    <property type="entry name" value="WetA"/>
</dbReference>
<keyword evidence="10" id="KW-1185">Reference proteome</keyword>
<reference evidence="9" key="1">
    <citation type="journal article" date="2021" name="IMA Fungus">
        <title>Genomic characterization of three marine fungi, including Emericellopsis atlantica sp. nov. with signatures of a generalist lifestyle and marine biomass degradation.</title>
        <authorList>
            <person name="Hagestad O.C."/>
            <person name="Hou L."/>
            <person name="Andersen J.H."/>
            <person name="Hansen E.H."/>
            <person name="Altermark B."/>
            <person name="Li C."/>
            <person name="Kuhnert E."/>
            <person name="Cox R.J."/>
            <person name="Crous P.W."/>
            <person name="Spatafora J.W."/>
            <person name="Lail K."/>
            <person name="Amirebrahimi M."/>
            <person name="Lipzen A."/>
            <person name="Pangilinan J."/>
            <person name="Andreopoulos W."/>
            <person name="Hayes R.D."/>
            <person name="Ng V."/>
            <person name="Grigoriev I.V."/>
            <person name="Jackson S.A."/>
            <person name="Sutton T.D.S."/>
            <person name="Dobson A.D.W."/>
            <person name="Rama T."/>
        </authorList>
    </citation>
    <scope>NUCLEOTIDE SEQUENCE</scope>
    <source>
        <strain evidence="9">TRa3180A</strain>
    </source>
</reference>
<evidence type="ECO:0000256" key="5">
    <source>
        <dbReference type="ARBA" id="ARBA00023159"/>
    </source>
</evidence>
<comment type="caution">
    <text evidence="9">The sequence shown here is derived from an EMBL/GenBank/DDBJ whole genome shotgun (WGS) entry which is preliminary data.</text>
</comment>
<organism evidence="9 10">
    <name type="scientific">Calycina marina</name>
    <dbReference type="NCBI Taxonomy" id="1763456"/>
    <lineage>
        <taxon>Eukaryota</taxon>
        <taxon>Fungi</taxon>
        <taxon>Dikarya</taxon>
        <taxon>Ascomycota</taxon>
        <taxon>Pezizomycotina</taxon>
        <taxon>Leotiomycetes</taxon>
        <taxon>Helotiales</taxon>
        <taxon>Pezizellaceae</taxon>
        <taxon>Calycina</taxon>
    </lineage>
</organism>
<dbReference type="PANTHER" id="PTHR22934">
    <property type="entry name" value="PROTEIN ESC1/WETA-RELATED"/>
    <property type="match status" value="1"/>
</dbReference>
<comment type="similarity">
    <text evidence="1">Belongs to the wetA family.</text>
</comment>
<gene>
    <name evidence="9" type="ORF">BJ878DRAFT_475986</name>
</gene>
<feature type="region of interest" description="Disordered" evidence="8">
    <location>
        <begin position="108"/>
        <end position="129"/>
    </location>
</feature>
<evidence type="ECO:0000256" key="3">
    <source>
        <dbReference type="ARBA" id="ARBA00022969"/>
    </source>
</evidence>
<feature type="compositionally biased region" description="Low complexity" evidence="8">
    <location>
        <begin position="42"/>
        <end position="51"/>
    </location>
</feature>
<evidence type="ECO:0000256" key="6">
    <source>
        <dbReference type="ARBA" id="ARBA00023163"/>
    </source>
</evidence>
<evidence type="ECO:0000256" key="4">
    <source>
        <dbReference type="ARBA" id="ARBA00023015"/>
    </source>
</evidence>
<dbReference type="AlphaFoldDB" id="A0A9P7ZBC7"/>
<evidence type="ECO:0000313" key="10">
    <source>
        <dbReference type="Proteomes" id="UP000887226"/>
    </source>
</evidence>
<keyword evidence="5" id="KW-0010">Activator</keyword>
<proteinExistence type="inferred from homology"/>
<feature type="region of interest" description="Disordered" evidence="8">
    <location>
        <begin position="333"/>
        <end position="417"/>
    </location>
</feature>
<dbReference type="GO" id="GO:0048315">
    <property type="term" value="P:conidium formation"/>
    <property type="evidence" value="ECO:0007669"/>
    <property type="project" value="UniProtKB-KW"/>
</dbReference>
<feature type="compositionally biased region" description="Polar residues" evidence="8">
    <location>
        <begin position="354"/>
        <end position="366"/>
    </location>
</feature>
<name>A0A9P7ZBC7_9HELO</name>
<dbReference type="Proteomes" id="UP000887226">
    <property type="component" value="Unassembled WGS sequence"/>
</dbReference>
<evidence type="ECO:0000256" key="7">
    <source>
        <dbReference type="ARBA" id="ARBA00023321"/>
    </source>
</evidence>
<evidence type="ECO:0000313" key="9">
    <source>
        <dbReference type="EMBL" id="KAG9249053.1"/>
    </source>
</evidence>
<dbReference type="GO" id="GO:0030435">
    <property type="term" value="P:sporulation resulting in formation of a cellular spore"/>
    <property type="evidence" value="ECO:0007669"/>
    <property type="project" value="UniProtKB-KW"/>
</dbReference>
<keyword evidence="6" id="KW-0804">Transcription</keyword>
<feature type="compositionally biased region" description="Low complexity" evidence="8">
    <location>
        <begin position="112"/>
        <end position="126"/>
    </location>
</feature>
<feature type="region of interest" description="Disordered" evidence="8">
    <location>
        <begin position="207"/>
        <end position="244"/>
    </location>
</feature>
<evidence type="ECO:0000256" key="1">
    <source>
        <dbReference type="ARBA" id="ARBA00008881"/>
    </source>
</evidence>
<keyword evidence="3" id="KW-0749">Sporulation</keyword>
<evidence type="ECO:0000256" key="8">
    <source>
        <dbReference type="SAM" id="MobiDB-lite"/>
    </source>
</evidence>
<dbReference type="PANTHER" id="PTHR22934:SF25">
    <property type="entry name" value="DEVELOPMENTAL REGULATORY PROTEIN WETA"/>
    <property type="match status" value="1"/>
</dbReference>
<feature type="region of interest" description="Disordered" evidence="8">
    <location>
        <begin position="145"/>
        <end position="165"/>
    </location>
</feature>
<feature type="compositionally biased region" description="Polar residues" evidence="8">
    <location>
        <begin position="217"/>
        <end position="227"/>
    </location>
</feature>
<protein>
    <recommendedName>
        <fullName evidence="2">Developmental regulatory protein wetA</fullName>
    </recommendedName>
</protein>
<dbReference type="EMBL" id="MU253740">
    <property type="protein sequence ID" value="KAG9249053.1"/>
    <property type="molecule type" value="Genomic_DNA"/>
</dbReference>
<dbReference type="OrthoDB" id="2575228at2759"/>
<sequence length="487" mass="53620">MSFHAPHSNSGHHEDLTADFFEQFLDFSPAQNDNATERHIGSSSSDNATSSTPGMSLDWPGESWMFDEDSTTLSTAGHNFYFDTTGRAAISDSELLNLEGISLESPKIEPRTSCSLPASPSLTTTTRSKKHRVVEAISKKMKSSMSSFERALRSPIPKTSPKTTRRKSLALEEKVETLKFEFDFERSPAGGIARSKETTAKGIDLSFETPLSAPQLDASSRKTSSQRRSCDGLPTTPNHDHTGRWPSVSFSTDMNSHVGSEADASIWWNHVCTVPMAQPSPTVLHINPQRATKSLAYQLQNDLARSSNERNFTTAIIPPSGLMAQVPYSSSKSFVVESSPRQQHPRNHFGPTHRNYQARPNPNGHYSRTRLPGYYPPQSYRGAPSTSESESPSLKLYSVRKRQTPRKERSSAPRTPSLGAAVDFVNFTPSDSKKILTAVAPSGSSKTRARREKEAMEKRRKFSQAVVNAVRAAGGNVENLVAQGLLY</sequence>